<evidence type="ECO:0000256" key="7">
    <source>
        <dbReference type="SAM" id="SignalP"/>
    </source>
</evidence>
<evidence type="ECO:0000256" key="6">
    <source>
        <dbReference type="PROSITE-ProRule" id="PRU01373"/>
    </source>
</evidence>
<feature type="domain" description="L,D-TPase catalytic" evidence="8">
    <location>
        <begin position="57"/>
        <end position="173"/>
    </location>
</feature>
<evidence type="ECO:0000256" key="1">
    <source>
        <dbReference type="ARBA" id="ARBA00004752"/>
    </source>
</evidence>
<keyword evidence="3 6" id="KW-0133">Cell shape</keyword>
<protein>
    <submittedName>
        <fullName evidence="9">L,D-transpeptidase</fullName>
        <ecNumber evidence="9">2.-.-.-</ecNumber>
    </submittedName>
</protein>
<sequence length="173" mass="17458">MGTVIALVATTHTAVAPAAAAVTAVPAAPVAPAVAQEPRPAPDVVTPAEAARCGATAGACVDLAARTAWLQRDGQVVLGPVPMLPGADTFKRPPGPTSSATPTGAFHVLRKDADGYSSEFDEPMNHAVYFAPGGIAFHEGSLTTSSNGCIHLSAADATAFFDHLRIGDGVTVF</sequence>
<feature type="signal peptide" evidence="7">
    <location>
        <begin position="1"/>
        <end position="20"/>
    </location>
</feature>
<evidence type="ECO:0000259" key="8">
    <source>
        <dbReference type="PROSITE" id="PS52029"/>
    </source>
</evidence>
<dbReference type="GO" id="GO:0016740">
    <property type="term" value="F:transferase activity"/>
    <property type="evidence" value="ECO:0007669"/>
    <property type="project" value="UniProtKB-KW"/>
</dbReference>
<reference evidence="9 10" key="1">
    <citation type="submission" date="2023-06" db="EMBL/GenBank/DDBJ databases">
        <title>Actinomycetospora Odt1-22.</title>
        <authorList>
            <person name="Supong K."/>
        </authorList>
    </citation>
    <scope>NUCLEOTIDE SEQUENCE [LARGE SCALE GENOMIC DNA]</scope>
    <source>
        <strain evidence="9 10">Odt1-22</strain>
    </source>
</reference>
<keyword evidence="5 6" id="KW-0961">Cell wall biogenesis/degradation</keyword>
<name>A0ABT7M2S9_9PSEU</name>
<dbReference type="InterPro" id="IPR050979">
    <property type="entry name" value="LD-transpeptidase"/>
</dbReference>
<dbReference type="EMBL" id="JASVWF010000001">
    <property type="protein sequence ID" value="MDL5154974.1"/>
    <property type="molecule type" value="Genomic_DNA"/>
</dbReference>
<dbReference type="EC" id="2.-.-.-" evidence="9"/>
<dbReference type="SUPFAM" id="SSF141523">
    <property type="entry name" value="L,D-transpeptidase catalytic domain-like"/>
    <property type="match status" value="1"/>
</dbReference>
<keyword evidence="7" id="KW-0732">Signal</keyword>
<evidence type="ECO:0000256" key="4">
    <source>
        <dbReference type="ARBA" id="ARBA00022984"/>
    </source>
</evidence>
<accession>A0ABT7M2S9</accession>
<evidence type="ECO:0000313" key="10">
    <source>
        <dbReference type="Proteomes" id="UP001231924"/>
    </source>
</evidence>
<feature type="chain" id="PRO_5045133457" evidence="7">
    <location>
        <begin position="21"/>
        <end position="173"/>
    </location>
</feature>
<evidence type="ECO:0000256" key="3">
    <source>
        <dbReference type="ARBA" id="ARBA00022960"/>
    </source>
</evidence>
<keyword evidence="4 6" id="KW-0573">Peptidoglycan synthesis</keyword>
<dbReference type="PROSITE" id="PS52029">
    <property type="entry name" value="LD_TPASE"/>
    <property type="match status" value="1"/>
</dbReference>
<keyword evidence="2 9" id="KW-0808">Transferase</keyword>
<dbReference type="Gene3D" id="2.40.440.10">
    <property type="entry name" value="L,D-transpeptidase catalytic domain-like"/>
    <property type="match status" value="1"/>
</dbReference>
<dbReference type="Pfam" id="PF03734">
    <property type="entry name" value="YkuD"/>
    <property type="match status" value="1"/>
</dbReference>
<feature type="active site" description="Proton donor/acceptor" evidence="6">
    <location>
        <position position="138"/>
    </location>
</feature>
<comment type="caution">
    <text evidence="9">The sequence shown here is derived from an EMBL/GenBank/DDBJ whole genome shotgun (WGS) entry which is preliminary data.</text>
</comment>
<evidence type="ECO:0000256" key="2">
    <source>
        <dbReference type="ARBA" id="ARBA00022679"/>
    </source>
</evidence>
<dbReference type="RefSeq" id="WP_286051060.1">
    <property type="nucleotide sequence ID" value="NZ_JASVWF010000001.1"/>
</dbReference>
<organism evidence="9 10">
    <name type="scientific">Actinomycetospora termitidis</name>
    <dbReference type="NCBI Taxonomy" id="3053470"/>
    <lineage>
        <taxon>Bacteria</taxon>
        <taxon>Bacillati</taxon>
        <taxon>Actinomycetota</taxon>
        <taxon>Actinomycetes</taxon>
        <taxon>Pseudonocardiales</taxon>
        <taxon>Pseudonocardiaceae</taxon>
        <taxon>Actinomycetospora</taxon>
    </lineage>
</organism>
<evidence type="ECO:0000313" key="9">
    <source>
        <dbReference type="EMBL" id="MDL5154974.1"/>
    </source>
</evidence>
<keyword evidence="10" id="KW-1185">Reference proteome</keyword>
<comment type="pathway">
    <text evidence="1 6">Cell wall biogenesis; peptidoglycan biosynthesis.</text>
</comment>
<dbReference type="InterPro" id="IPR005490">
    <property type="entry name" value="LD_TPept_cat_dom"/>
</dbReference>
<proteinExistence type="predicted"/>
<dbReference type="InterPro" id="IPR038063">
    <property type="entry name" value="Transpep_catalytic_dom"/>
</dbReference>
<dbReference type="PANTHER" id="PTHR30582:SF33">
    <property type="entry name" value="EXPORTED PROTEIN"/>
    <property type="match status" value="1"/>
</dbReference>
<gene>
    <name evidence="9" type="ORF">QRT03_03320</name>
</gene>
<dbReference type="CDD" id="cd16913">
    <property type="entry name" value="YkuD_like"/>
    <property type="match status" value="1"/>
</dbReference>
<feature type="active site" description="Nucleophile" evidence="6">
    <location>
        <position position="149"/>
    </location>
</feature>
<dbReference type="Proteomes" id="UP001231924">
    <property type="component" value="Unassembled WGS sequence"/>
</dbReference>
<evidence type="ECO:0000256" key="5">
    <source>
        <dbReference type="ARBA" id="ARBA00023316"/>
    </source>
</evidence>
<dbReference type="PANTHER" id="PTHR30582">
    <property type="entry name" value="L,D-TRANSPEPTIDASE"/>
    <property type="match status" value="1"/>
</dbReference>